<evidence type="ECO:0000313" key="3">
    <source>
        <dbReference type="Proteomes" id="UP000184391"/>
    </source>
</evidence>
<proteinExistence type="predicted"/>
<dbReference type="STRING" id="198312.SAMN02745193_02150"/>
<evidence type="ECO:0000256" key="1">
    <source>
        <dbReference type="SAM" id="SignalP"/>
    </source>
</evidence>
<dbReference type="OrthoDB" id="7426653at2"/>
<protein>
    <recommendedName>
        <fullName evidence="4">Invasion protein IalB, involved in pathogenesis</fullName>
    </recommendedName>
</protein>
<dbReference type="RefSeq" id="WP_072674990.1">
    <property type="nucleotide sequence ID" value="NZ_FRDF01000012.1"/>
</dbReference>
<sequence>MTRHLALAALALAFAAPLAARESLGVYDSWAAFRDAKPQRCYAIAKAQGRPPAPAYATISTWPDKRVRGQLHLVLSRDVADKAAVRLTIAGRRFDLVAKGRNAWAQDARDDAAIIAALRSASRMSVAARSAKGGNFTDRYTLAGVATAMDAATVGCAQRR</sequence>
<name>A0A1M7SPX9_9SPHN</name>
<feature type="signal peptide" evidence="1">
    <location>
        <begin position="1"/>
        <end position="20"/>
    </location>
</feature>
<reference evidence="3" key="1">
    <citation type="submission" date="2016-12" db="EMBL/GenBank/DDBJ databases">
        <authorList>
            <person name="Varghese N."/>
            <person name="Submissions S."/>
        </authorList>
    </citation>
    <scope>NUCLEOTIDE SEQUENCE [LARGE SCALE GENOMIC DNA]</scope>
    <source>
        <strain evidence="3">DSM 11032</strain>
    </source>
</reference>
<evidence type="ECO:0008006" key="4">
    <source>
        <dbReference type="Google" id="ProtNLM"/>
    </source>
</evidence>
<dbReference type="Proteomes" id="UP000184391">
    <property type="component" value="Unassembled WGS sequence"/>
</dbReference>
<keyword evidence="1" id="KW-0732">Signal</keyword>
<evidence type="ECO:0000313" key="2">
    <source>
        <dbReference type="EMBL" id="SHN60561.1"/>
    </source>
</evidence>
<dbReference type="AlphaFoldDB" id="A0A1M7SPX9"/>
<accession>A0A1M7SPX9</accession>
<gene>
    <name evidence="2" type="ORF">SAMN02745193_02150</name>
</gene>
<dbReference type="EMBL" id="FRDF01000012">
    <property type="protein sequence ID" value="SHN60561.1"/>
    <property type="molecule type" value="Genomic_DNA"/>
</dbReference>
<organism evidence="2 3">
    <name type="scientific">Erythrobacter sanguineus</name>
    <dbReference type="NCBI Taxonomy" id="198312"/>
    <lineage>
        <taxon>Bacteria</taxon>
        <taxon>Pseudomonadati</taxon>
        <taxon>Pseudomonadota</taxon>
        <taxon>Alphaproteobacteria</taxon>
        <taxon>Sphingomonadales</taxon>
        <taxon>Erythrobacteraceae</taxon>
        <taxon>Erythrobacter/Porphyrobacter group</taxon>
        <taxon>Erythrobacter</taxon>
    </lineage>
</organism>
<keyword evidence="3" id="KW-1185">Reference proteome</keyword>
<feature type="chain" id="PRO_5012229831" description="Invasion protein IalB, involved in pathogenesis" evidence="1">
    <location>
        <begin position="21"/>
        <end position="160"/>
    </location>
</feature>